<gene>
    <name evidence="1" type="ORF">glysoja_043222</name>
</gene>
<dbReference type="EMBL" id="KN660822">
    <property type="protein sequence ID" value="KHN15558.1"/>
    <property type="molecule type" value="Genomic_DNA"/>
</dbReference>
<evidence type="ECO:0000313" key="1">
    <source>
        <dbReference type="EMBL" id="KHN15558.1"/>
    </source>
</evidence>
<accession>A0A0B2Q660</accession>
<name>A0A0B2Q660_GLYSO</name>
<proteinExistence type="predicted"/>
<protein>
    <submittedName>
        <fullName evidence="1">Uncharacterized protein</fullName>
    </submittedName>
</protein>
<dbReference type="AlphaFoldDB" id="A0A0B2Q660"/>
<reference evidence="1" key="1">
    <citation type="submission" date="2014-07" db="EMBL/GenBank/DDBJ databases">
        <title>Identification of a novel salt tolerance gene in wild soybean by whole-genome sequencing.</title>
        <authorList>
            <person name="Lam H.-M."/>
            <person name="Qi X."/>
            <person name="Li M.-W."/>
            <person name="Liu X."/>
            <person name="Xie M."/>
            <person name="Ni M."/>
            <person name="Xu X."/>
        </authorList>
    </citation>
    <scope>NUCLEOTIDE SEQUENCE [LARGE SCALE GENOMIC DNA]</scope>
    <source>
        <tissue evidence="1">Root</tissue>
    </source>
</reference>
<organism evidence="1">
    <name type="scientific">Glycine soja</name>
    <name type="common">Wild soybean</name>
    <dbReference type="NCBI Taxonomy" id="3848"/>
    <lineage>
        <taxon>Eukaryota</taxon>
        <taxon>Viridiplantae</taxon>
        <taxon>Streptophyta</taxon>
        <taxon>Embryophyta</taxon>
        <taxon>Tracheophyta</taxon>
        <taxon>Spermatophyta</taxon>
        <taxon>Magnoliopsida</taxon>
        <taxon>eudicotyledons</taxon>
        <taxon>Gunneridae</taxon>
        <taxon>Pentapetalae</taxon>
        <taxon>rosids</taxon>
        <taxon>fabids</taxon>
        <taxon>Fabales</taxon>
        <taxon>Fabaceae</taxon>
        <taxon>Papilionoideae</taxon>
        <taxon>50 kb inversion clade</taxon>
        <taxon>NPAAA clade</taxon>
        <taxon>indigoferoid/millettioid clade</taxon>
        <taxon>Phaseoleae</taxon>
        <taxon>Glycine</taxon>
        <taxon>Glycine subgen. Soja</taxon>
    </lineage>
</organism>
<sequence>MVRFVGAALSLRTHEPPNEQLSKGPRSVAAVWVFGCRGGCVVTEAGGAQRVANLAPLSSVSVAGAVHRHSRRSEGSGSIAAAWVFVCRGGRRSAARRS</sequence>
<dbReference type="Proteomes" id="UP000053555">
    <property type="component" value="Unassembled WGS sequence"/>
</dbReference>